<dbReference type="AlphaFoldDB" id="A0A644X2J9"/>
<keyword evidence="1" id="KW-0812">Transmembrane</keyword>
<organism evidence="2">
    <name type="scientific">bioreactor metagenome</name>
    <dbReference type="NCBI Taxonomy" id="1076179"/>
    <lineage>
        <taxon>unclassified sequences</taxon>
        <taxon>metagenomes</taxon>
        <taxon>ecological metagenomes</taxon>
    </lineage>
</organism>
<accession>A0A644X2J9</accession>
<dbReference type="EMBL" id="VSSQ01001661">
    <property type="protein sequence ID" value="MPM10187.1"/>
    <property type="molecule type" value="Genomic_DNA"/>
</dbReference>
<proteinExistence type="predicted"/>
<reference evidence="2" key="1">
    <citation type="submission" date="2019-08" db="EMBL/GenBank/DDBJ databases">
        <authorList>
            <person name="Kucharzyk K."/>
            <person name="Murdoch R.W."/>
            <person name="Higgins S."/>
            <person name="Loffler F."/>
        </authorList>
    </citation>
    <scope>NUCLEOTIDE SEQUENCE</scope>
</reference>
<keyword evidence="1" id="KW-1133">Transmembrane helix</keyword>
<gene>
    <name evidence="2" type="ORF">SDC9_56514</name>
</gene>
<protein>
    <submittedName>
        <fullName evidence="2">Uncharacterized protein</fullName>
    </submittedName>
</protein>
<feature type="transmembrane region" description="Helical" evidence="1">
    <location>
        <begin position="12"/>
        <end position="32"/>
    </location>
</feature>
<dbReference type="PROSITE" id="PS51257">
    <property type="entry name" value="PROKAR_LIPOPROTEIN"/>
    <property type="match status" value="1"/>
</dbReference>
<name>A0A644X2J9_9ZZZZ</name>
<keyword evidence="1" id="KW-0472">Membrane</keyword>
<sequence length="33" mass="3451">MSDSSKLSPKSIAFLVGLCVVTMAVSLGCVFFL</sequence>
<evidence type="ECO:0000313" key="2">
    <source>
        <dbReference type="EMBL" id="MPM10187.1"/>
    </source>
</evidence>
<evidence type="ECO:0000256" key="1">
    <source>
        <dbReference type="SAM" id="Phobius"/>
    </source>
</evidence>
<comment type="caution">
    <text evidence="2">The sequence shown here is derived from an EMBL/GenBank/DDBJ whole genome shotgun (WGS) entry which is preliminary data.</text>
</comment>